<name>A0A6N9VSJ3_STRMI</name>
<gene>
    <name evidence="2" type="ORF">G3I39_39215</name>
</gene>
<dbReference type="Proteomes" id="UP000471648">
    <property type="component" value="Unassembled WGS sequence"/>
</dbReference>
<keyword evidence="2" id="KW-0723">Serine/threonine-protein kinase</keyword>
<dbReference type="SUPFAM" id="SSF50998">
    <property type="entry name" value="Quinoprotein alcohol dehydrogenase-like"/>
    <property type="match status" value="1"/>
</dbReference>
<comment type="caution">
    <text evidence="2">The sequence shown here is derived from an EMBL/GenBank/DDBJ whole genome shotgun (WGS) entry which is preliminary data.</text>
</comment>
<dbReference type="EMBL" id="JAAGME010001644">
    <property type="protein sequence ID" value="NEB73061.1"/>
    <property type="molecule type" value="Genomic_DNA"/>
</dbReference>
<feature type="non-terminal residue" evidence="2">
    <location>
        <position position="1"/>
    </location>
</feature>
<organism evidence="2 3">
    <name type="scientific">Streptomyces microflavus</name>
    <name type="common">Streptomyces lipmanii</name>
    <dbReference type="NCBI Taxonomy" id="1919"/>
    <lineage>
        <taxon>Bacteria</taxon>
        <taxon>Bacillati</taxon>
        <taxon>Actinomycetota</taxon>
        <taxon>Actinomycetes</taxon>
        <taxon>Kitasatosporales</taxon>
        <taxon>Streptomycetaceae</taxon>
        <taxon>Streptomyces</taxon>
    </lineage>
</organism>
<keyword evidence="2" id="KW-0418">Kinase</keyword>
<keyword evidence="2" id="KW-0808">Transferase</keyword>
<dbReference type="GO" id="GO:0004674">
    <property type="term" value="F:protein serine/threonine kinase activity"/>
    <property type="evidence" value="ECO:0007669"/>
    <property type="project" value="UniProtKB-KW"/>
</dbReference>
<dbReference type="InterPro" id="IPR015943">
    <property type="entry name" value="WD40/YVTN_repeat-like_dom_sf"/>
</dbReference>
<reference evidence="2 3" key="1">
    <citation type="submission" date="2020-01" db="EMBL/GenBank/DDBJ databases">
        <title>Insect and environment-associated Actinomycetes.</title>
        <authorList>
            <person name="Currrie C."/>
            <person name="Chevrette M."/>
            <person name="Carlson C."/>
            <person name="Stubbendieck R."/>
            <person name="Wendt-Pienkowski E."/>
        </authorList>
    </citation>
    <scope>NUCLEOTIDE SEQUENCE [LARGE SCALE GENOMIC DNA]</scope>
    <source>
        <strain evidence="2 3">SID14438</strain>
    </source>
</reference>
<protein>
    <submittedName>
        <fullName evidence="2">Serine/threonine protein kinase</fullName>
    </submittedName>
</protein>
<dbReference type="InterPro" id="IPR011047">
    <property type="entry name" value="Quinoprotein_ADH-like_sf"/>
</dbReference>
<evidence type="ECO:0000313" key="2">
    <source>
        <dbReference type="EMBL" id="NEB73061.1"/>
    </source>
</evidence>
<accession>A0A6N9VSJ3</accession>
<proteinExistence type="predicted"/>
<dbReference type="Gene3D" id="2.130.10.10">
    <property type="entry name" value="YVTN repeat-like/Quinoprotein amine dehydrogenase"/>
    <property type="match status" value="1"/>
</dbReference>
<evidence type="ECO:0000256" key="1">
    <source>
        <dbReference type="SAM" id="MobiDB-lite"/>
    </source>
</evidence>
<dbReference type="AlphaFoldDB" id="A0A6N9VSJ3"/>
<feature type="region of interest" description="Disordered" evidence="1">
    <location>
        <begin position="1"/>
        <end position="46"/>
    </location>
</feature>
<sequence>GRTRWSSTDVGRLPGGEEDGPPLVADGTLYASGPQPGSGEKAGEGARWGVHALDAARGRVLWSMPVESAGAPSAAAGGALLHVYADGTVQTFTGPDSA</sequence>
<evidence type="ECO:0000313" key="3">
    <source>
        <dbReference type="Proteomes" id="UP000471648"/>
    </source>
</evidence>